<reference evidence="1 2" key="1">
    <citation type="submission" date="2016-08" db="EMBL/GenBank/DDBJ databases">
        <title>Analysis of Carbohydrate Active Enzymes in Thermogemmatispora T81 Reveals Carbohydrate Degradation Ability.</title>
        <authorList>
            <person name="Tomazini A."/>
            <person name="Lal S."/>
            <person name="Stott M."/>
            <person name="Henrissat B."/>
            <person name="Polikarpov I."/>
            <person name="Sparling R."/>
            <person name="Levin D.B."/>
        </authorList>
    </citation>
    <scope>NUCLEOTIDE SEQUENCE [LARGE SCALE GENOMIC DNA]</scope>
    <source>
        <strain evidence="1 2">T81</strain>
    </source>
</reference>
<evidence type="ECO:0000313" key="1">
    <source>
        <dbReference type="EMBL" id="RAQ95805.1"/>
    </source>
</evidence>
<accession>A0A328VNR2</accession>
<keyword evidence="2" id="KW-1185">Reference proteome</keyword>
<name>A0A328VNR2_9CHLR</name>
<organism evidence="1 2">
    <name type="scientific">Thermogemmatispora tikiterensis</name>
    <dbReference type="NCBI Taxonomy" id="1825093"/>
    <lineage>
        <taxon>Bacteria</taxon>
        <taxon>Bacillati</taxon>
        <taxon>Chloroflexota</taxon>
        <taxon>Ktedonobacteria</taxon>
        <taxon>Thermogemmatisporales</taxon>
        <taxon>Thermogemmatisporaceae</taxon>
        <taxon>Thermogemmatispora</taxon>
    </lineage>
</organism>
<protein>
    <submittedName>
        <fullName evidence="1">Uncharacterized protein</fullName>
    </submittedName>
</protein>
<dbReference type="AlphaFoldDB" id="A0A328VNR2"/>
<comment type="caution">
    <text evidence="1">The sequence shown here is derived from an EMBL/GenBank/DDBJ whole genome shotgun (WGS) entry which is preliminary data.</text>
</comment>
<evidence type="ECO:0000313" key="2">
    <source>
        <dbReference type="Proteomes" id="UP000248706"/>
    </source>
</evidence>
<gene>
    <name evidence="1" type="ORF">A4R35_09680</name>
</gene>
<sequence length="110" mass="12012">MPAFTEEDVRTYLAEHPPLSTMFGSVPVIGSVRFLPVAEAISLLARWRTEQTLASQLAGRGLVCLVELLGPFQIHDPLRPLGRVAPIASRLYLLFDAGDGSLLTWVPADQ</sequence>
<proteinExistence type="predicted"/>
<dbReference type="EMBL" id="MCIF01000002">
    <property type="protein sequence ID" value="RAQ95805.1"/>
    <property type="molecule type" value="Genomic_DNA"/>
</dbReference>
<dbReference type="Proteomes" id="UP000248706">
    <property type="component" value="Unassembled WGS sequence"/>
</dbReference>